<evidence type="ECO:0000313" key="1">
    <source>
        <dbReference type="EMBL" id="ATW24464.1"/>
    </source>
</evidence>
<dbReference type="PROSITE" id="PS51257">
    <property type="entry name" value="PROKAR_LIPOPROTEIN"/>
    <property type="match status" value="1"/>
</dbReference>
<evidence type="ECO:0000313" key="2">
    <source>
        <dbReference type="Proteomes" id="UP000323521"/>
    </source>
</evidence>
<dbReference type="Gene3D" id="3.40.1000.10">
    <property type="entry name" value="Mog1/PsbP, alpha/beta/alpha sandwich"/>
    <property type="match status" value="1"/>
</dbReference>
<dbReference type="KEGG" id="fwa:DCMF_06430"/>
<accession>A0A3G1KPR8</accession>
<proteinExistence type="predicted"/>
<keyword evidence="2" id="KW-1185">Reference proteome</keyword>
<dbReference type="AlphaFoldDB" id="A0A3G1KPR8"/>
<reference evidence="1 2" key="1">
    <citation type="submission" date="2016-10" db="EMBL/GenBank/DDBJ databases">
        <title>Complete Genome Sequence of Peptococcaceae strain DCMF.</title>
        <authorList>
            <person name="Edwards R.J."/>
            <person name="Holland S.I."/>
            <person name="Deshpande N.P."/>
            <person name="Wong Y.K."/>
            <person name="Ertan H."/>
            <person name="Manefield M."/>
            <person name="Russell T.L."/>
            <person name="Lee M.J."/>
        </authorList>
    </citation>
    <scope>NUCLEOTIDE SEQUENCE [LARGE SCALE GENOMIC DNA]</scope>
    <source>
        <strain evidence="1 2">DCMF</strain>
    </source>
</reference>
<name>A0A3G1KPR8_FORW1</name>
<organism evidence="1 2">
    <name type="scientific">Formimonas warabiya</name>
    <dbReference type="NCBI Taxonomy" id="1761012"/>
    <lineage>
        <taxon>Bacteria</taxon>
        <taxon>Bacillati</taxon>
        <taxon>Bacillota</taxon>
        <taxon>Clostridia</taxon>
        <taxon>Eubacteriales</taxon>
        <taxon>Peptococcaceae</taxon>
        <taxon>Candidatus Formimonas</taxon>
    </lineage>
</organism>
<dbReference type="EMBL" id="CP017634">
    <property type="protein sequence ID" value="ATW24464.1"/>
    <property type="molecule type" value="Genomic_DNA"/>
</dbReference>
<sequence>MEYREGHEIMKKRIGFILTLIIILAGLFGCGEKITLEDMETVTYHQEEGGYSITIPKAWEKKTEDADSVSFVSKQPATSFNLVYEIGGYDYYSLDKLAEEVVSSLGKKIENLKIVDHSKSGPDTTAFQFVAQGIIPKEQEVLVKGVILEPYTGVRYYLLFTAGIKDYRTQNSLFDDIAGSFKVNKSDKELYEQITVAPEEQEQGE</sequence>
<protein>
    <submittedName>
        <fullName evidence="1">Uncharacterized protein</fullName>
    </submittedName>
</protein>
<gene>
    <name evidence="1" type="ORF">DCMF_06430</name>
</gene>
<dbReference type="Proteomes" id="UP000323521">
    <property type="component" value="Chromosome"/>
</dbReference>